<dbReference type="GO" id="GO:0045814">
    <property type="term" value="P:negative regulation of gene expression, epigenetic"/>
    <property type="evidence" value="ECO:0007669"/>
    <property type="project" value="TreeGrafter"/>
</dbReference>
<sequence length="711" mass="80941">MSGSSRRREQRDSESPTAPDSTTRDRVFCCGDEVLVQRKDGNFYLGTVVEVNLVQEKCLVKFDDNTDHWSAFKHLAKLNKVDNVMCVICKKSQTKKDNEVIVCDRCSRGYHQLCHQPIIEVGVDCWECQRCQATPPKPLRAMRKQAPAPPPPLSVVSPEQTKNKLPYDMENLVWDTHHRVNSDKKYCYCGLPGDWYMKMLQCGRCKQWFHEHCLRCLHYPLYLGDQFYVFVCNLCNNGKEFLRRLEMKWVDLMHLVLFNLTVYKAKKFHEMDADILQYVNNNWNTLQLPPKIHNVNSEDRKSILLSVLANNLSRFKCGEEVKQKHTCWGLRVRIPPYAPNFTLPKVRPISDTVLKDSWMLQNRLKFLPPSLSVLVPSKCELNSTPEQPTAKSPTELPPGIKLLQIQDCPPVFLPRGVPATGHKVCIKSSFPCFPESREQIQRRIRAQGLKIQRIRNFRAQKARKLLKNAIATTSQKVCQELPLTPPSSVSALDTSQPPTIPATPTAPLSGDTSSEDTSSSRTLDSFIPPPKDFEGKNNPFRSVAELLGNTTVPVPPISLTLPLKPSVTQPVLRPTKRRLSEKDIRINRNGEVKRRRLRRQCTVMKNVEQVPSVCWNSAKSLRSMYNPTPHNSPDYINGKKLKKSKQKGHTPTSSPIKQNPTISLDDLKTSVNIYFGAANRIASGEKFRIKAKRITPQGRTQYLIEWGGSVT</sequence>
<dbReference type="InterPro" id="IPR040477">
    <property type="entry name" value="KDM4-like_Tudor"/>
</dbReference>
<comment type="subcellular location">
    <subcellularLocation>
        <location evidence="1">Nucleus</location>
    </subcellularLocation>
</comment>
<evidence type="ECO:0000256" key="7">
    <source>
        <dbReference type="ARBA" id="ARBA00023242"/>
    </source>
</evidence>
<dbReference type="InterPro" id="IPR025894">
    <property type="entry name" value="Mtf2_C_dom"/>
</dbReference>
<evidence type="ECO:0000256" key="8">
    <source>
        <dbReference type="PROSITE-ProRule" id="PRU00146"/>
    </source>
</evidence>
<dbReference type="Pfam" id="PF00628">
    <property type="entry name" value="PHD"/>
    <property type="match status" value="1"/>
</dbReference>
<dbReference type="InterPro" id="IPR011011">
    <property type="entry name" value="Znf_FYVE_PHD"/>
</dbReference>
<evidence type="ECO:0000256" key="3">
    <source>
        <dbReference type="ARBA" id="ARBA00022737"/>
    </source>
</evidence>
<feature type="compositionally biased region" description="Low complexity" evidence="9">
    <location>
        <begin position="502"/>
        <end position="525"/>
    </location>
</feature>
<dbReference type="SUPFAM" id="SSF63748">
    <property type="entry name" value="Tudor/PWWP/MBT"/>
    <property type="match status" value="1"/>
</dbReference>
<protein>
    <recommendedName>
        <fullName evidence="10">PHD-type domain-containing protein</fullName>
    </recommendedName>
</protein>
<evidence type="ECO:0000256" key="2">
    <source>
        <dbReference type="ARBA" id="ARBA00022723"/>
    </source>
</evidence>
<feature type="domain" description="PHD-type" evidence="10">
    <location>
        <begin position="83"/>
        <end position="134"/>
    </location>
</feature>
<name>A0A1B6MAS0_9HEMI</name>
<dbReference type="CDD" id="cd20452">
    <property type="entry name" value="Tudor_dPCL-like"/>
    <property type="match status" value="1"/>
</dbReference>
<keyword evidence="3" id="KW-0677">Repeat</keyword>
<evidence type="ECO:0000256" key="9">
    <source>
        <dbReference type="SAM" id="MobiDB-lite"/>
    </source>
</evidence>
<dbReference type="GO" id="GO:0003677">
    <property type="term" value="F:DNA binding"/>
    <property type="evidence" value="ECO:0007669"/>
    <property type="project" value="TreeGrafter"/>
</dbReference>
<keyword evidence="4 8" id="KW-0863">Zinc-finger</keyword>
<evidence type="ECO:0000313" key="11">
    <source>
        <dbReference type="EMBL" id="JAT32954.1"/>
    </source>
</evidence>
<dbReference type="InterPro" id="IPR019786">
    <property type="entry name" value="Zinc_finger_PHD-type_CS"/>
</dbReference>
<evidence type="ECO:0000256" key="4">
    <source>
        <dbReference type="ARBA" id="ARBA00022771"/>
    </source>
</evidence>
<feature type="compositionally biased region" description="Polar residues" evidence="9">
    <location>
        <begin position="649"/>
        <end position="661"/>
    </location>
</feature>
<dbReference type="Gene3D" id="2.30.30.140">
    <property type="match status" value="1"/>
</dbReference>
<proteinExistence type="predicted"/>
<dbReference type="InterPro" id="IPR001965">
    <property type="entry name" value="Znf_PHD"/>
</dbReference>
<dbReference type="GO" id="GO:0008270">
    <property type="term" value="F:zinc ion binding"/>
    <property type="evidence" value="ECO:0007669"/>
    <property type="project" value="UniProtKB-KW"/>
</dbReference>
<dbReference type="AlphaFoldDB" id="A0A1B6MAS0"/>
<dbReference type="GO" id="GO:0003682">
    <property type="term" value="F:chromatin binding"/>
    <property type="evidence" value="ECO:0007669"/>
    <property type="project" value="TreeGrafter"/>
</dbReference>
<dbReference type="PANTHER" id="PTHR12628">
    <property type="entry name" value="POLYCOMB-LIKE TRANSCRIPTION FACTOR"/>
    <property type="match status" value="1"/>
</dbReference>
<dbReference type="Pfam" id="PF18104">
    <property type="entry name" value="Tudor_2"/>
    <property type="match status" value="1"/>
</dbReference>
<dbReference type="GO" id="GO:0005634">
    <property type="term" value="C:nucleus"/>
    <property type="evidence" value="ECO:0007669"/>
    <property type="project" value="UniProtKB-SubCell"/>
</dbReference>
<dbReference type="PROSITE" id="PS01359">
    <property type="entry name" value="ZF_PHD_1"/>
    <property type="match status" value="2"/>
</dbReference>
<dbReference type="PANTHER" id="PTHR12628:SF21">
    <property type="entry name" value="PHD-TYPE DOMAIN-CONTAINING PROTEIN"/>
    <property type="match status" value="1"/>
</dbReference>
<keyword evidence="6" id="KW-0156">Chromatin regulator</keyword>
<feature type="region of interest" description="Disordered" evidence="9">
    <location>
        <begin position="481"/>
        <end position="536"/>
    </location>
</feature>
<feature type="compositionally biased region" description="Polar residues" evidence="9">
    <location>
        <begin position="486"/>
        <end position="496"/>
    </location>
</feature>
<keyword evidence="5" id="KW-0862">Zinc</keyword>
<feature type="compositionally biased region" description="Basic residues" evidence="9">
    <location>
        <begin position="639"/>
        <end position="648"/>
    </location>
</feature>
<dbReference type="EMBL" id="GEBQ01007023">
    <property type="protein sequence ID" value="JAT32954.1"/>
    <property type="molecule type" value="Transcribed_RNA"/>
</dbReference>
<dbReference type="InterPro" id="IPR013083">
    <property type="entry name" value="Znf_RING/FYVE/PHD"/>
</dbReference>
<feature type="compositionally biased region" description="Basic and acidic residues" evidence="9">
    <location>
        <begin position="1"/>
        <end position="14"/>
    </location>
</feature>
<feature type="region of interest" description="Disordered" evidence="9">
    <location>
        <begin position="1"/>
        <end position="25"/>
    </location>
</feature>
<gene>
    <name evidence="11" type="ORF">g.4153</name>
</gene>
<reference evidence="11" key="1">
    <citation type="submission" date="2015-11" db="EMBL/GenBank/DDBJ databases">
        <title>De novo transcriptome assembly of four potential Pierce s Disease insect vectors from Arizona vineyards.</title>
        <authorList>
            <person name="Tassone E.E."/>
        </authorList>
    </citation>
    <scope>NUCLEOTIDE SEQUENCE</scope>
</reference>
<dbReference type="InterPro" id="IPR019787">
    <property type="entry name" value="Znf_PHD-finger"/>
</dbReference>
<evidence type="ECO:0000259" key="10">
    <source>
        <dbReference type="PROSITE" id="PS50016"/>
    </source>
</evidence>
<keyword evidence="2" id="KW-0479">Metal-binding</keyword>
<keyword evidence="7" id="KW-0539">Nucleus</keyword>
<evidence type="ECO:0000256" key="5">
    <source>
        <dbReference type="ARBA" id="ARBA00022833"/>
    </source>
</evidence>
<evidence type="ECO:0000256" key="1">
    <source>
        <dbReference type="ARBA" id="ARBA00004123"/>
    </source>
</evidence>
<dbReference type="SUPFAM" id="SSF57903">
    <property type="entry name" value="FYVE/PHD zinc finger"/>
    <property type="match status" value="2"/>
</dbReference>
<dbReference type="Pfam" id="PF14061">
    <property type="entry name" value="Mtf2_C"/>
    <property type="match status" value="1"/>
</dbReference>
<dbReference type="Gene3D" id="3.30.40.10">
    <property type="entry name" value="Zinc/RING finger domain, C3HC4 (zinc finger)"/>
    <property type="match status" value="1"/>
</dbReference>
<dbReference type="PROSITE" id="PS50016">
    <property type="entry name" value="ZF_PHD_2"/>
    <property type="match status" value="1"/>
</dbReference>
<dbReference type="SMART" id="SM00249">
    <property type="entry name" value="PHD"/>
    <property type="match status" value="2"/>
</dbReference>
<accession>A0A1B6MAS0</accession>
<organism evidence="11">
    <name type="scientific">Graphocephala atropunctata</name>
    <dbReference type="NCBI Taxonomy" id="36148"/>
    <lineage>
        <taxon>Eukaryota</taxon>
        <taxon>Metazoa</taxon>
        <taxon>Ecdysozoa</taxon>
        <taxon>Arthropoda</taxon>
        <taxon>Hexapoda</taxon>
        <taxon>Insecta</taxon>
        <taxon>Pterygota</taxon>
        <taxon>Neoptera</taxon>
        <taxon>Paraneoptera</taxon>
        <taxon>Hemiptera</taxon>
        <taxon>Auchenorrhyncha</taxon>
        <taxon>Membracoidea</taxon>
        <taxon>Cicadellidae</taxon>
        <taxon>Cicadellinae</taxon>
        <taxon>Cicadellini</taxon>
        <taxon>Graphocephala</taxon>
    </lineage>
</organism>
<dbReference type="Gene3D" id="3.90.980.20">
    <property type="match status" value="1"/>
</dbReference>
<feature type="region of interest" description="Disordered" evidence="9">
    <location>
        <begin position="625"/>
        <end position="661"/>
    </location>
</feature>
<evidence type="ECO:0000256" key="6">
    <source>
        <dbReference type="ARBA" id="ARBA00022853"/>
    </source>
</evidence>